<keyword evidence="5 7" id="KW-0012">Acyltransferase</keyword>
<feature type="binding site" evidence="7">
    <location>
        <position position="281"/>
    </location>
    <ligand>
        <name>substrate</name>
    </ligand>
</feature>
<evidence type="ECO:0000313" key="10">
    <source>
        <dbReference type="Proteomes" id="UP000722121"/>
    </source>
</evidence>
<evidence type="ECO:0000259" key="8">
    <source>
        <dbReference type="Pfam" id="PF00814"/>
    </source>
</evidence>
<comment type="similarity">
    <text evidence="7">Belongs to the KAE1 / TsaD family.</text>
</comment>
<feature type="binding site" evidence="7">
    <location>
        <position position="307"/>
    </location>
    <ligand>
        <name>Fe cation</name>
        <dbReference type="ChEBI" id="CHEBI:24875"/>
    </ligand>
</feature>
<feature type="binding site" evidence="7">
    <location>
        <begin position="135"/>
        <end position="139"/>
    </location>
    <ligand>
        <name>substrate</name>
    </ligand>
</feature>
<feature type="binding site" evidence="7">
    <location>
        <position position="115"/>
    </location>
    <ligand>
        <name>Fe cation</name>
        <dbReference type="ChEBI" id="CHEBI:24875"/>
    </ligand>
</feature>
<comment type="caution">
    <text evidence="9">The sequence shown here is derived from an EMBL/GenBank/DDBJ whole genome shotgun (WGS) entry which is preliminary data.</text>
</comment>
<dbReference type="PROSITE" id="PS01016">
    <property type="entry name" value="GLYCOPROTEASE"/>
    <property type="match status" value="1"/>
</dbReference>
<protein>
    <recommendedName>
        <fullName evidence="7">tRNA N6-adenosine threonylcarbamoyltransferase</fullName>
        <ecNumber evidence="7">2.3.1.234</ecNumber>
    </recommendedName>
    <alternativeName>
        <fullName evidence="7">N6-L-threonylcarbamoyladenine synthase</fullName>
        <shortName evidence="7">t(6)A synthase</shortName>
    </alternativeName>
    <alternativeName>
        <fullName evidence="7">t(6)A37 threonylcarbamoyladenosine biosynthesis protein TsaD</fullName>
    </alternativeName>
    <alternativeName>
        <fullName evidence="7">tRNA threonylcarbamoyladenosine biosynthesis protein TsaD</fullName>
    </alternativeName>
</protein>
<dbReference type="InterPro" id="IPR000905">
    <property type="entry name" value="Gcp-like_dom"/>
</dbReference>
<dbReference type="HAMAP" id="MF_01445">
    <property type="entry name" value="TsaD"/>
    <property type="match status" value="1"/>
</dbReference>
<sequence length="340" mass="36315">MNVLGIETTCDETACAIVRDGTAILSNAVTSQIDLHNEYGGVVPELACRRHIDVIIPVIDEALKEAKLSLAEIDLIAVAYGPGLIGALIIGVTAAKALSTTLDIPFVGVNHIEAHLYASMMHSPDTIAFPALGLILSGGHTTMLKIDSLGDYKLIGQTLDDAIGEAFDKVAQLLGLPYPGGPHIEALAKKGDPTRYSFKSGQIKGRPYDFSFSGLKTRVLYTLKGTGAKKNSTPILDESEYKHIAASFQHAAIKDVTKKAEKAAKEHQCKSIVLGGGVTHNQALRTALTDLNLPIPIYWPPQGLSLDNAAMIAGLGYHNFLKNNNVGDDLALLPMTRIPF</sequence>
<dbReference type="GO" id="GO:0061711">
    <property type="term" value="F:tRNA N(6)-L-threonylcarbamoyladenine synthase activity"/>
    <property type="evidence" value="ECO:0007669"/>
    <property type="project" value="UniProtKB-EC"/>
</dbReference>
<evidence type="ECO:0000256" key="4">
    <source>
        <dbReference type="ARBA" id="ARBA00023004"/>
    </source>
</evidence>
<keyword evidence="4 7" id="KW-0408">Iron</keyword>
<dbReference type="InterPro" id="IPR017861">
    <property type="entry name" value="KAE1/TsaD"/>
</dbReference>
<dbReference type="PANTHER" id="PTHR11735">
    <property type="entry name" value="TRNA N6-ADENOSINE THREONYLCARBAMOYLTRANSFERASE"/>
    <property type="match status" value="1"/>
</dbReference>
<dbReference type="NCBIfam" id="TIGR00329">
    <property type="entry name" value="gcp_kae1"/>
    <property type="match status" value="1"/>
</dbReference>
<dbReference type="PANTHER" id="PTHR11735:SF6">
    <property type="entry name" value="TRNA N6-ADENOSINE THREONYLCARBAMOYLTRANSFERASE, MITOCHONDRIAL"/>
    <property type="match status" value="1"/>
</dbReference>
<evidence type="ECO:0000256" key="7">
    <source>
        <dbReference type="HAMAP-Rule" id="MF_01445"/>
    </source>
</evidence>
<dbReference type="InterPro" id="IPR017860">
    <property type="entry name" value="Peptidase_M22_CS"/>
</dbReference>
<feature type="binding site" evidence="7">
    <location>
        <position position="168"/>
    </location>
    <ligand>
        <name>substrate</name>
    </ligand>
</feature>
<comment type="subcellular location">
    <subcellularLocation>
        <location evidence="7">Cytoplasm</location>
    </subcellularLocation>
</comment>
<keyword evidence="10" id="KW-1185">Reference proteome</keyword>
<proteinExistence type="inferred from homology"/>
<feature type="binding site" evidence="7">
    <location>
        <position position="185"/>
    </location>
    <ligand>
        <name>substrate</name>
    </ligand>
</feature>
<reference evidence="9 10" key="1">
    <citation type="submission" date="2021-02" db="EMBL/GenBank/DDBJ databases">
        <title>Activity-based single-cell genomes from oceanic crustal fluid captures similar information to metagenomic and metatranscriptomic surveys with orders of magnitude less sampling.</title>
        <authorList>
            <person name="D'Angelo T.S."/>
            <person name="Orcutt B.N."/>
        </authorList>
    </citation>
    <scope>NUCLEOTIDE SEQUENCE [LARGE SCALE GENOMIC DNA]</scope>
    <source>
        <strain evidence="9">AH-315-G07</strain>
    </source>
</reference>
<dbReference type="CDD" id="cd24133">
    <property type="entry name" value="ASKHA_NBD_TsaD_bac"/>
    <property type="match status" value="1"/>
</dbReference>
<dbReference type="InterPro" id="IPR043129">
    <property type="entry name" value="ATPase_NBD"/>
</dbReference>
<evidence type="ECO:0000256" key="3">
    <source>
        <dbReference type="ARBA" id="ARBA00022723"/>
    </source>
</evidence>
<evidence type="ECO:0000256" key="5">
    <source>
        <dbReference type="ARBA" id="ARBA00023315"/>
    </source>
</evidence>
<dbReference type="SUPFAM" id="SSF53067">
    <property type="entry name" value="Actin-like ATPase domain"/>
    <property type="match status" value="1"/>
</dbReference>
<keyword evidence="1 7" id="KW-0808">Transferase</keyword>
<feature type="binding site" evidence="7">
    <location>
        <position position="111"/>
    </location>
    <ligand>
        <name>Fe cation</name>
        <dbReference type="ChEBI" id="CHEBI:24875"/>
    </ligand>
</feature>
<dbReference type="NCBIfam" id="TIGR03723">
    <property type="entry name" value="T6A_TsaD_YgjD"/>
    <property type="match status" value="1"/>
</dbReference>
<evidence type="ECO:0000313" key="9">
    <source>
        <dbReference type="EMBL" id="MBN4067039.1"/>
    </source>
</evidence>
<dbReference type="Proteomes" id="UP000722121">
    <property type="component" value="Unassembled WGS sequence"/>
</dbReference>
<dbReference type="InterPro" id="IPR022450">
    <property type="entry name" value="TsaD"/>
</dbReference>
<comment type="function">
    <text evidence="7">Required for the formation of a threonylcarbamoyl group on adenosine at position 37 (t(6)A37) in tRNAs that read codons beginning with adenine. Is involved in the transfer of the threonylcarbamoyl moiety of threonylcarbamoyl-AMP (TC-AMP) to the N6 group of A37, together with TsaE and TsaB. TsaD likely plays a direct catalytic role in this reaction.</text>
</comment>
<evidence type="ECO:0000256" key="6">
    <source>
        <dbReference type="ARBA" id="ARBA00048117"/>
    </source>
</evidence>
<comment type="cofactor">
    <cofactor evidence="7">
        <name>Fe(2+)</name>
        <dbReference type="ChEBI" id="CHEBI:29033"/>
    </cofactor>
    <text evidence="7">Binds 1 Fe(2+) ion per subunit.</text>
</comment>
<evidence type="ECO:0000256" key="1">
    <source>
        <dbReference type="ARBA" id="ARBA00022679"/>
    </source>
</evidence>
<dbReference type="Pfam" id="PF00814">
    <property type="entry name" value="TsaD"/>
    <property type="match status" value="1"/>
</dbReference>
<dbReference type="Gene3D" id="3.30.420.40">
    <property type="match status" value="2"/>
</dbReference>
<organism evidence="9 10">
    <name type="scientific">Simkania negevensis</name>
    <dbReference type="NCBI Taxonomy" id="83561"/>
    <lineage>
        <taxon>Bacteria</taxon>
        <taxon>Pseudomonadati</taxon>
        <taxon>Chlamydiota</taxon>
        <taxon>Chlamydiia</taxon>
        <taxon>Parachlamydiales</taxon>
        <taxon>Simkaniaceae</taxon>
        <taxon>Simkania</taxon>
    </lineage>
</organism>
<keyword evidence="3 7" id="KW-0479">Metal-binding</keyword>
<dbReference type="EMBL" id="JAFITR010000055">
    <property type="protein sequence ID" value="MBN4067039.1"/>
    <property type="molecule type" value="Genomic_DNA"/>
</dbReference>
<keyword evidence="7" id="KW-0963">Cytoplasm</keyword>
<comment type="catalytic activity">
    <reaction evidence="6 7">
        <text>L-threonylcarbamoyladenylate + adenosine(37) in tRNA = N(6)-L-threonylcarbamoyladenosine(37) in tRNA + AMP + H(+)</text>
        <dbReference type="Rhea" id="RHEA:37059"/>
        <dbReference type="Rhea" id="RHEA-COMP:10162"/>
        <dbReference type="Rhea" id="RHEA-COMP:10163"/>
        <dbReference type="ChEBI" id="CHEBI:15378"/>
        <dbReference type="ChEBI" id="CHEBI:73682"/>
        <dbReference type="ChEBI" id="CHEBI:74411"/>
        <dbReference type="ChEBI" id="CHEBI:74418"/>
        <dbReference type="ChEBI" id="CHEBI:456215"/>
        <dbReference type="EC" id="2.3.1.234"/>
    </reaction>
</comment>
<feature type="binding site" evidence="7">
    <location>
        <position position="181"/>
    </location>
    <ligand>
        <name>substrate</name>
    </ligand>
</feature>
<dbReference type="PRINTS" id="PR00789">
    <property type="entry name" value="OSIALOPTASE"/>
</dbReference>
<evidence type="ECO:0000256" key="2">
    <source>
        <dbReference type="ARBA" id="ARBA00022694"/>
    </source>
</evidence>
<feature type="domain" description="Gcp-like" evidence="8">
    <location>
        <begin position="24"/>
        <end position="313"/>
    </location>
</feature>
<keyword evidence="2 7" id="KW-0819">tRNA processing</keyword>
<accession>A0ABS3AR88</accession>
<dbReference type="EC" id="2.3.1.234" evidence="7"/>
<gene>
    <name evidence="7 9" type="primary">tsaD</name>
    <name evidence="9" type="ORF">JYU14_03045</name>
</gene>
<name>A0ABS3AR88_9BACT</name>